<dbReference type="SMART" id="SM00513">
    <property type="entry name" value="SAP"/>
    <property type="match status" value="1"/>
</dbReference>
<reference evidence="3 4" key="1">
    <citation type="submission" date="2015-10" db="EMBL/GenBank/DDBJ databases">
        <title>Full genome of DAOMC 229536 Phialocephala scopiformis, a fungal endophyte of spruce producing the potent anti-insectan compound rugulosin.</title>
        <authorList>
            <consortium name="DOE Joint Genome Institute"/>
            <person name="Walker A.K."/>
            <person name="Frasz S.L."/>
            <person name="Seifert K.A."/>
            <person name="Miller J.D."/>
            <person name="Mondo S.J."/>
            <person name="Labutti K."/>
            <person name="Lipzen A."/>
            <person name="Dockter R."/>
            <person name="Kennedy M."/>
            <person name="Grigoriev I.V."/>
            <person name="Spatafora J.W."/>
        </authorList>
    </citation>
    <scope>NUCLEOTIDE SEQUENCE [LARGE SCALE GENOMIC DNA]</scope>
    <source>
        <strain evidence="3 4">CBS 120377</strain>
    </source>
</reference>
<evidence type="ECO:0000313" key="4">
    <source>
        <dbReference type="Proteomes" id="UP000070700"/>
    </source>
</evidence>
<dbReference type="InParanoid" id="A0A194XV73"/>
<sequence>MDPDTYDAYVRYADMWIEDLRALCRSLGVDSHGNQAELIQGILEHDARMQMEASRNMDERLPSGRPTNEEIPLHFDHTATRYRTQIHSTFDDAEVGDKLIGPRSASRYIEKMEEKEQEEYKREMRELSDDLGEMLGYSAKTGEREVSKSENENSVPSINKQNEEVRTPKAQRLIRDPSSDILFPEGKAPTMSPFDEFAAMEKEKKKPMNMKIQMPDKTVDISGQAATQATDQKECLRFSLVDLQSEITTPPDGHGEKVSPLSF</sequence>
<feature type="compositionally biased region" description="Basic and acidic residues" evidence="1">
    <location>
        <begin position="161"/>
        <end position="178"/>
    </location>
</feature>
<name>A0A194XV73_MOLSC</name>
<dbReference type="EMBL" id="KQ947404">
    <property type="protein sequence ID" value="KUJ24230.1"/>
    <property type="molecule type" value="Genomic_DNA"/>
</dbReference>
<evidence type="ECO:0000259" key="2">
    <source>
        <dbReference type="PROSITE" id="PS50800"/>
    </source>
</evidence>
<feature type="domain" description="SAP" evidence="2">
    <location>
        <begin position="12"/>
        <end position="46"/>
    </location>
</feature>
<dbReference type="RefSeq" id="XP_018078585.1">
    <property type="nucleotide sequence ID" value="XM_018219134.1"/>
</dbReference>
<organism evidence="3 4">
    <name type="scientific">Mollisia scopiformis</name>
    <name type="common">Conifer needle endophyte fungus</name>
    <name type="synonym">Phialocephala scopiformis</name>
    <dbReference type="NCBI Taxonomy" id="149040"/>
    <lineage>
        <taxon>Eukaryota</taxon>
        <taxon>Fungi</taxon>
        <taxon>Dikarya</taxon>
        <taxon>Ascomycota</taxon>
        <taxon>Pezizomycotina</taxon>
        <taxon>Leotiomycetes</taxon>
        <taxon>Helotiales</taxon>
        <taxon>Mollisiaceae</taxon>
        <taxon>Mollisia</taxon>
    </lineage>
</organism>
<keyword evidence="4" id="KW-1185">Reference proteome</keyword>
<dbReference type="PROSITE" id="PS50800">
    <property type="entry name" value="SAP"/>
    <property type="match status" value="1"/>
</dbReference>
<evidence type="ECO:0000313" key="3">
    <source>
        <dbReference type="EMBL" id="KUJ24230.1"/>
    </source>
</evidence>
<dbReference type="AlphaFoldDB" id="A0A194XV73"/>
<dbReference type="GeneID" id="28828860"/>
<feature type="compositionally biased region" description="Basic and acidic residues" evidence="1">
    <location>
        <begin position="141"/>
        <end position="151"/>
    </location>
</feature>
<proteinExistence type="predicted"/>
<gene>
    <name evidence="3" type="ORF">LY89DRAFT_727262</name>
</gene>
<dbReference type="SUPFAM" id="SSF68906">
    <property type="entry name" value="SAP domain"/>
    <property type="match status" value="1"/>
</dbReference>
<feature type="region of interest" description="Disordered" evidence="1">
    <location>
        <begin position="140"/>
        <end position="192"/>
    </location>
</feature>
<dbReference type="InterPro" id="IPR003034">
    <property type="entry name" value="SAP_dom"/>
</dbReference>
<accession>A0A194XV73</accession>
<evidence type="ECO:0000256" key="1">
    <source>
        <dbReference type="SAM" id="MobiDB-lite"/>
    </source>
</evidence>
<dbReference type="Proteomes" id="UP000070700">
    <property type="component" value="Unassembled WGS sequence"/>
</dbReference>
<dbReference type="InterPro" id="IPR036361">
    <property type="entry name" value="SAP_dom_sf"/>
</dbReference>
<dbReference type="KEGG" id="psco:LY89DRAFT_727262"/>
<protein>
    <recommendedName>
        <fullName evidence="2">SAP domain-containing protein</fullName>
    </recommendedName>
</protein>